<feature type="region of interest" description="Disordered" evidence="1">
    <location>
        <begin position="30"/>
        <end position="89"/>
    </location>
</feature>
<gene>
    <name evidence="2" type="ORF">BLNAU_14275</name>
</gene>
<proteinExistence type="predicted"/>
<sequence length="132" mass="14746">MATFSPTAPFETTFPYYLLSIPLSSFSQHGNTYPDAERYHQEFEEEAKRERLRIQGSEEERRDSERKTPKSSGAESLEDQIIPLPPGMPDDINLPVGDDILVNTGIIVTDKPLFHTATYLSIGVTGKTWAGS</sequence>
<dbReference type="Proteomes" id="UP001281761">
    <property type="component" value="Unassembled WGS sequence"/>
</dbReference>
<accession>A0ABQ9XFM2</accession>
<evidence type="ECO:0000313" key="3">
    <source>
        <dbReference type="Proteomes" id="UP001281761"/>
    </source>
</evidence>
<reference evidence="2 3" key="1">
    <citation type="journal article" date="2022" name="bioRxiv">
        <title>Genomics of Preaxostyla Flagellates Illuminates Evolutionary Transitions and the Path Towards Mitochondrial Loss.</title>
        <authorList>
            <person name="Novak L.V.F."/>
            <person name="Treitli S.C."/>
            <person name="Pyrih J."/>
            <person name="Halakuc P."/>
            <person name="Pipaliya S.V."/>
            <person name="Vacek V."/>
            <person name="Brzon O."/>
            <person name="Soukal P."/>
            <person name="Eme L."/>
            <person name="Dacks J.B."/>
            <person name="Karnkowska A."/>
            <person name="Elias M."/>
            <person name="Hampl V."/>
        </authorList>
    </citation>
    <scope>NUCLEOTIDE SEQUENCE [LARGE SCALE GENOMIC DNA]</scope>
    <source>
        <strain evidence="2">NAU3</strain>
        <tissue evidence="2">Gut</tissue>
    </source>
</reference>
<dbReference type="EMBL" id="JARBJD010000130">
    <property type="protein sequence ID" value="KAK2950746.1"/>
    <property type="molecule type" value="Genomic_DNA"/>
</dbReference>
<feature type="compositionally biased region" description="Basic and acidic residues" evidence="1">
    <location>
        <begin position="35"/>
        <end position="68"/>
    </location>
</feature>
<protein>
    <submittedName>
        <fullName evidence="2">Uncharacterized protein</fullName>
    </submittedName>
</protein>
<name>A0ABQ9XFM2_9EUKA</name>
<comment type="caution">
    <text evidence="2">The sequence shown here is derived from an EMBL/GenBank/DDBJ whole genome shotgun (WGS) entry which is preliminary data.</text>
</comment>
<evidence type="ECO:0000313" key="2">
    <source>
        <dbReference type="EMBL" id="KAK2950746.1"/>
    </source>
</evidence>
<keyword evidence="3" id="KW-1185">Reference proteome</keyword>
<evidence type="ECO:0000256" key="1">
    <source>
        <dbReference type="SAM" id="MobiDB-lite"/>
    </source>
</evidence>
<organism evidence="2 3">
    <name type="scientific">Blattamonas nauphoetae</name>
    <dbReference type="NCBI Taxonomy" id="2049346"/>
    <lineage>
        <taxon>Eukaryota</taxon>
        <taxon>Metamonada</taxon>
        <taxon>Preaxostyla</taxon>
        <taxon>Oxymonadida</taxon>
        <taxon>Blattamonas</taxon>
    </lineage>
</organism>